<feature type="chain" id="PRO_5039280670" evidence="1">
    <location>
        <begin position="26"/>
        <end position="567"/>
    </location>
</feature>
<dbReference type="Pfam" id="PF00496">
    <property type="entry name" value="SBP_bac_5"/>
    <property type="match status" value="1"/>
</dbReference>
<dbReference type="EMBL" id="FQXV01000003">
    <property type="protein sequence ID" value="SHH88564.1"/>
    <property type="molecule type" value="Genomic_DNA"/>
</dbReference>
<reference evidence="3 4" key="1">
    <citation type="submission" date="2016-11" db="EMBL/GenBank/DDBJ databases">
        <authorList>
            <person name="Jaros S."/>
            <person name="Januszkiewicz K."/>
            <person name="Wedrychowicz H."/>
        </authorList>
    </citation>
    <scope>NUCLEOTIDE SEQUENCE [LARGE SCALE GENOMIC DNA]</scope>
    <source>
        <strain evidence="3 4">DSM 10068</strain>
    </source>
</reference>
<dbReference type="RefSeq" id="WP_159435362.1">
    <property type="nucleotide sequence ID" value="NZ_FQXV01000003.1"/>
</dbReference>
<feature type="domain" description="Solute-binding protein family 5" evidence="2">
    <location>
        <begin position="99"/>
        <end position="474"/>
    </location>
</feature>
<dbReference type="InterPro" id="IPR039424">
    <property type="entry name" value="SBP_5"/>
</dbReference>
<evidence type="ECO:0000256" key="1">
    <source>
        <dbReference type="SAM" id="SignalP"/>
    </source>
</evidence>
<evidence type="ECO:0000259" key="2">
    <source>
        <dbReference type="Pfam" id="PF00496"/>
    </source>
</evidence>
<feature type="signal peptide" evidence="1">
    <location>
        <begin position="1"/>
        <end position="25"/>
    </location>
</feature>
<dbReference type="PROSITE" id="PS51257">
    <property type="entry name" value="PROKAR_LIPOPROTEIN"/>
    <property type="match status" value="1"/>
</dbReference>
<dbReference type="InterPro" id="IPR000914">
    <property type="entry name" value="SBP_5_dom"/>
</dbReference>
<dbReference type="OrthoDB" id="239741at2"/>
<protein>
    <submittedName>
        <fullName evidence="3">Peptide/nickel transport system substrate-binding protein</fullName>
    </submittedName>
</protein>
<dbReference type="PANTHER" id="PTHR30290">
    <property type="entry name" value="PERIPLASMIC BINDING COMPONENT OF ABC TRANSPORTER"/>
    <property type="match status" value="1"/>
</dbReference>
<dbReference type="GO" id="GO:0042597">
    <property type="term" value="C:periplasmic space"/>
    <property type="evidence" value="ECO:0007669"/>
    <property type="project" value="UniProtKB-ARBA"/>
</dbReference>
<dbReference type="GO" id="GO:0015833">
    <property type="term" value="P:peptide transport"/>
    <property type="evidence" value="ECO:0007669"/>
    <property type="project" value="TreeGrafter"/>
</dbReference>
<organism evidence="3 4">
    <name type="scientific">Sporobacter termitidis DSM 10068</name>
    <dbReference type="NCBI Taxonomy" id="1123282"/>
    <lineage>
        <taxon>Bacteria</taxon>
        <taxon>Bacillati</taxon>
        <taxon>Bacillota</taxon>
        <taxon>Clostridia</taxon>
        <taxon>Eubacteriales</taxon>
        <taxon>Oscillospiraceae</taxon>
        <taxon>Sporobacter</taxon>
    </lineage>
</organism>
<dbReference type="AlphaFoldDB" id="A0A1M5WN77"/>
<dbReference type="GO" id="GO:1904680">
    <property type="term" value="F:peptide transmembrane transporter activity"/>
    <property type="evidence" value="ECO:0007669"/>
    <property type="project" value="TreeGrafter"/>
</dbReference>
<dbReference type="SUPFAM" id="SSF53850">
    <property type="entry name" value="Periplasmic binding protein-like II"/>
    <property type="match status" value="1"/>
</dbReference>
<evidence type="ECO:0000313" key="3">
    <source>
        <dbReference type="EMBL" id="SHH88564.1"/>
    </source>
</evidence>
<name>A0A1M5WN77_9FIRM</name>
<dbReference type="GO" id="GO:0043190">
    <property type="term" value="C:ATP-binding cassette (ABC) transporter complex"/>
    <property type="evidence" value="ECO:0007669"/>
    <property type="project" value="InterPro"/>
</dbReference>
<keyword evidence="4" id="KW-1185">Reference proteome</keyword>
<dbReference type="InterPro" id="IPR030678">
    <property type="entry name" value="Peptide/Ni-bd"/>
</dbReference>
<evidence type="ECO:0000313" key="4">
    <source>
        <dbReference type="Proteomes" id="UP000183995"/>
    </source>
</evidence>
<dbReference type="Proteomes" id="UP000183995">
    <property type="component" value="Unassembled WGS sequence"/>
</dbReference>
<dbReference type="PIRSF" id="PIRSF002741">
    <property type="entry name" value="MppA"/>
    <property type="match status" value="1"/>
</dbReference>
<keyword evidence="1" id="KW-0732">Signal</keyword>
<dbReference type="Gene3D" id="3.10.105.10">
    <property type="entry name" value="Dipeptide-binding Protein, Domain 3"/>
    <property type="match status" value="1"/>
</dbReference>
<dbReference type="Gene3D" id="3.40.190.10">
    <property type="entry name" value="Periplasmic binding protein-like II"/>
    <property type="match status" value="1"/>
</dbReference>
<sequence length="567" mass="62065">MKKPIKQTLCMLLAVFMCLSMAACAGGTNNDGAGTSASPSAGESSAAPGEAKHVKNLIVGTSDQPATTSILSQTGSLGKFNYNSITYANLFYPDENNDMQPYFLKSYSISQDGKELEMTFPTTAVWHDGVPVTADDMVFTFQYMRDVMKSKALRNLSDIKVNGKDSITLVFSQPDAYFFVKNATLTVFVLPKHIWENVTDYAAYTGEDAAIGCGPYKLVKVDKDAGTMSFEAVPENAYLGELTVDSITLKSYSSQDSLLMALANGEIDVIYDYAAPISYTLLDVIANNKNIDSGESGYTGCNQVTFGMSKGPNTDHAFREAAVKSLDWKLLSQLSNGSYGEIPGSGILPSACPGYDASLWKMYQDTDEANKILDNAGYKDTDGDGFREMPDGTKFTYKVAAQYAQKKQELLNRIGEVLVSGLKNIGINAYFDQAALSSDEANKSMVTNNDYDMFIGYTTTGVATYRTAFWYFLNREVAGSGGMDWGNSYNNEELNKAYQSLMAAVNNDGYLKAVGDLQKLASKDLFGFAVSWEKCFFPYRTDKYQGFKNYPSIGVVHAETFYTITAK</sequence>
<accession>A0A1M5WN77</accession>
<gene>
    <name evidence="3" type="ORF">SAMN02745823_01361</name>
</gene>
<dbReference type="STRING" id="1123282.SAMN02745823_01361"/>
<proteinExistence type="predicted"/>